<protein>
    <recommendedName>
        <fullName evidence="4">Acetolactate synthase</fullName>
    </recommendedName>
</protein>
<organism evidence="2 3">
    <name type="scientific">Sulfitobacter guttiformis</name>
    <dbReference type="NCBI Taxonomy" id="74349"/>
    <lineage>
        <taxon>Bacteria</taxon>
        <taxon>Pseudomonadati</taxon>
        <taxon>Pseudomonadota</taxon>
        <taxon>Alphaproteobacteria</taxon>
        <taxon>Rhodobacterales</taxon>
        <taxon>Roseobacteraceae</taxon>
        <taxon>Sulfitobacter</taxon>
    </lineage>
</organism>
<feature type="signal peptide" evidence="1">
    <location>
        <begin position="1"/>
        <end position="16"/>
    </location>
</feature>
<dbReference type="OrthoDB" id="7862028at2"/>
<dbReference type="Pfam" id="PF20107">
    <property type="entry name" value="DUF6497"/>
    <property type="match status" value="1"/>
</dbReference>
<keyword evidence="1" id="KW-0732">Signal</keyword>
<name>A0A420DJX8_9RHOB</name>
<evidence type="ECO:0000313" key="3">
    <source>
        <dbReference type="Proteomes" id="UP000284407"/>
    </source>
</evidence>
<sequence length="125" mass="14023">MKALVALLLSAGPLAAQDVPSGQQLTLHEVLVDQQDQVHYLRFRYIAPQIAAGAGQVGFDTSGDDMLHLCETFVLPYMVEYELSADKVVITFMDRITEFGVPDRDAVQYFEAFKTENGICMWDEF</sequence>
<evidence type="ECO:0008006" key="4">
    <source>
        <dbReference type="Google" id="ProtNLM"/>
    </source>
</evidence>
<keyword evidence="3" id="KW-1185">Reference proteome</keyword>
<dbReference type="STRING" id="1443111.Z949_787"/>
<dbReference type="EMBL" id="RAQK01000002">
    <property type="protein sequence ID" value="RKE94544.1"/>
    <property type="molecule type" value="Genomic_DNA"/>
</dbReference>
<dbReference type="AlphaFoldDB" id="A0A420DJX8"/>
<dbReference type="InterPro" id="IPR045467">
    <property type="entry name" value="DUF6497"/>
</dbReference>
<gene>
    <name evidence="2" type="ORF">C8N30_3672</name>
</gene>
<accession>A0A420DJX8</accession>
<dbReference type="RefSeq" id="WP_025061423.1">
    <property type="nucleotide sequence ID" value="NZ_RAQK01000002.1"/>
</dbReference>
<comment type="caution">
    <text evidence="2">The sequence shown here is derived from an EMBL/GenBank/DDBJ whole genome shotgun (WGS) entry which is preliminary data.</text>
</comment>
<feature type="chain" id="PRO_5019252863" description="Acetolactate synthase" evidence="1">
    <location>
        <begin position="17"/>
        <end position="125"/>
    </location>
</feature>
<evidence type="ECO:0000313" key="2">
    <source>
        <dbReference type="EMBL" id="RKE94544.1"/>
    </source>
</evidence>
<proteinExistence type="predicted"/>
<dbReference type="Proteomes" id="UP000284407">
    <property type="component" value="Unassembled WGS sequence"/>
</dbReference>
<evidence type="ECO:0000256" key="1">
    <source>
        <dbReference type="SAM" id="SignalP"/>
    </source>
</evidence>
<reference evidence="2 3" key="1">
    <citation type="submission" date="2018-09" db="EMBL/GenBank/DDBJ databases">
        <title>Genomic Encyclopedia of Archaeal and Bacterial Type Strains, Phase II (KMG-II): from individual species to whole genera.</title>
        <authorList>
            <person name="Goeker M."/>
        </authorList>
    </citation>
    <scope>NUCLEOTIDE SEQUENCE [LARGE SCALE GENOMIC DNA]</scope>
    <source>
        <strain evidence="2 3">DSM 11458</strain>
    </source>
</reference>